<keyword evidence="6" id="KW-1015">Disulfide bond</keyword>
<dbReference type="SUPFAM" id="SSF48652">
    <property type="entry name" value="Tetraspanin"/>
    <property type="match status" value="1"/>
</dbReference>
<dbReference type="PIRSF" id="PIRSF002419">
    <property type="entry name" value="Tetraspanin"/>
    <property type="match status" value="1"/>
</dbReference>
<feature type="disulfide bond" evidence="6">
    <location>
        <begin position="137"/>
        <end position="151"/>
    </location>
</feature>
<evidence type="ECO:0008006" key="10">
    <source>
        <dbReference type="Google" id="ProtNLM"/>
    </source>
</evidence>
<name>A0A086TJL9_9FUNG</name>
<dbReference type="InterPro" id="IPR018499">
    <property type="entry name" value="Tetraspanin/Peripherin"/>
</dbReference>
<dbReference type="Gene3D" id="1.10.1450.10">
    <property type="entry name" value="Tetraspanin"/>
    <property type="match status" value="1"/>
</dbReference>
<proteinExistence type="inferred from homology"/>
<accession>A0A086TJL9</accession>
<keyword evidence="9" id="KW-1185">Reference proteome</keyword>
<evidence type="ECO:0000256" key="7">
    <source>
        <dbReference type="SAM" id="Phobius"/>
    </source>
</evidence>
<comment type="subcellular location">
    <subcellularLocation>
        <location evidence="1">Membrane</location>
        <topology evidence="1">Multi-pass membrane protein</topology>
    </subcellularLocation>
</comment>
<evidence type="ECO:0000256" key="5">
    <source>
        <dbReference type="ARBA" id="ARBA00023136"/>
    </source>
</evidence>
<feature type="transmembrane region" description="Helical" evidence="7">
    <location>
        <begin position="12"/>
        <end position="37"/>
    </location>
</feature>
<evidence type="ECO:0000313" key="9">
    <source>
        <dbReference type="Proteomes" id="UP000243308"/>
    </source>
</evidence>
<organism evidence="8 9">
    <name type="scientific">Podila verticillata NRRL 6337</name>
    <dbReference type="NCBI Taxonomy" id="1069443"/>
    <lineage>
        <taxon>Eukaryota</taxon>
        <taxon>Fungi</taxon>
        <taxon>Fungi incertae sedis</taxon>
        <taxon>Mucoromycota</taxon>
        <taxon>Mortierellomycotina</taxon>
        <taxon>Mortierellomycetes</taxon>
        <taxon>Mortierellales</taxon>
        <taxon>Mortierellaceae</taxon>
        <taxon>Podila</taxon>
    </lineage>
</organism>
<keyword evidence="3 7" id="KW-0812">Transmembrane</keyword>
<dbReference type="AlphaFoldDB" id="A0A086TJL9"/>
<dbReference type="OrthoDB" id="71600at2759"/>
<dbReference type="Pfam" id="PF00335">
    <property type="entry name" value="Tetraspanin"/>
    <property type="match status" value="1"/>
</dbReference>
<feature type="transmembrane region" description="Helical" evidence="7">
    <location>
        <begin position="49"/>
        <end position="73"/>
    </location>
</feature>
<dbReference type="GO" id="GO:0016020">
    <property type="term" value="C:membrane"/>
    <property type="evidence" value="ECO:0007669"/>
    <property type="project" value="UniProtKB-SubCell"/>
</dbReference>
<dbReference type="EMBL" id="KN042433">
    <property type="protein sequence ID" value="KFH62146.1"/>
    <property type="molecule type" value="Genomic_DNA"/>
</dbReference>
<keyword evidence="4 7" id="KW-1133">Transmembrane helix</keyword>
<evidence type="ECO:0000256" key="1">
    <source>
        <dbReference type="ARBA" id="ARBA00004141"/>
    </source>
</evidence>
<comment type="similarity">
    <text evidence="2">Belongs to the tetraspanin (TM4SF) family.</text>
</comment>
<dbReference type="PRINTS" id="PR00259">
    <property type="entry name" value="TMFOUR"/>
</dbReference>
<feature type="transmembrane region" description="Helical" evidence="7">
    <location>
        <begin position="80"/>
        <end position="103"/>
    </location>
</feature>
<dbReference type="PANTHER" id="PTHR19282">
    <property type="entry name" value="TETRASPANIN"/>
    <property type="match status" value="1"/>
</dbReference>
<evidence type="ECO:0000256" key="6">
    <source>
        <dbReference type="PIRSR" id="PIRSR002419-1"/>
    </source>
</evidence>
<dbReference type="InterPro" id="IPR008952">
    <property type="entry name" value="Tetraspanin_EC2_sf"/>
</dbReference>
<keyword evidence="5 7" id="KW-0472">Membrane</keyword>
<evidence type="ECO:0000256" key="3">
    <source>
        <dbReference type="ARBA" id="ARBA00022692"/>
    </source>
</evidence>
<dbReference type="InterPro" id="IPR000301">
    <property type="entry name" value="Tetraspanin_animals"/>
</dbReference>
<protein>
    <recommendedName>
        <fullName evidence="10">Tetraspanin</fullName>
    </recommendedName>
</protein>
<gene>
    <name evidence="8" type="ORF">MVEG_11785</name>
</gene>
<evidence type="ECO:0000256" key="4">
    <source>
        <dbReference type="ARBA" id="ARBA00022989"/>
    </source>
</evidence>
<sequence length="242" mass="27497">MDFMDMYRQPSRLYILVLNIATMLASIALFGLGIFVLANESSVLLESRALSWTLVVLGQLIMLVSILGCAGSLGRYKIVLATYGILLSLLVVFQLIIIIYASVRQDKVDNLMDQAWQNAFVNNQRTLQDLEIRLHCCGFSNMTDRAVPSNCHESPAFGFHTSCQKQLRHSFTRHEDMVIAMVTVVEILQLMALVTTMVLWSKLPHDDDIDAQYRTEHSQRLLRGLREDDQQERTYGSVSETH</sequence>
<dbReference type="Proteomes" id="UP000243308">
    <property type="component" value="Unassembled WGS sequence"/>
</dbReference>
<evidence type="ECO:0000313" key="8">
    <source>
        <dbReference type="EMBL" id="KFH62146.1"/>
    </source>
</evidence>
<reference evidence="8 9" key="1">
    <citation type="submission" date="2011-02" db="EMBL/GenBank/DDBJ databases">
        <title>The Genome Sequence of Mortierella verticillata NRRL 6337.</title>
        <authorList>
            <consortium name="The Broad Institute Genome Sequencing Platform"/>
            <person name="Russ C."/>
            <person name="Cuomo C."/>
            <person name="Burger G."/>
            <person name="Gray M.W."/>
            <person name="Holland P.W.H."/>
            <person name="King N."/>
            <person name="Lang F.B.F."/>
            <person name="Roger A.J."/>
            <person name="Ruiz-Trillo I."/>
            <person name="Young S.K."/>
            <person name="Zeng Q."/>
            <person name="Gargeya S."/>
            <person name="Alvarado L."/>
            <person name="Berlin A."/>
            <person name="Chapman S.B."/>
            <person name="Chen Z."/>
            <person name="Freedman E."/>
            <person name="Gellesch M."/>
            <person name="Goldberg J."/>
            <person name="Griggs A."/>
            <person name="Gujja S."/>
            <person name="Heilman E."/>
            <person name="Heiman D."/>
            <person name="Howarth C."/>
            <person name="Mehta T."/>
            <person name="Neiman D."/>
            <person name="Pearson M."/>
            <person name="Roberts A."/>
            <person name="Saif S."/>
            <person name="Shea T."/>
            <person name="Shenoy N."/>
            <person name="Sisk P."/>
            <person name="Stolte C."/>
            <person name="Sykes S."/>
            <person name="White J."/>
            <person name="Yandava C."/>
            <person name="Haas B."/>
            <person name="Nusbaum C."/>
            <person name="Birren B."/>
        </authorList>
    </citation>
    <scope>NUCLEOTIDE SEQUENCE [LARGE SCALE GENOMIC DNA]</scope>
    <source>
        <strain evidence="8 9">NRRL 6337</strain>
    </source>
</reference>
<evidence type="ECO:0000256" key="2">
    <source>
        <dbReference type="ARBA" id="ARBA00006840"/>
    </source>
</evidence>
<feature type="transmembrane region" description="Helical" evidence="7">
    <location>
        <begin position="177"/>
        <end position="200"/>
    </location>
</feature>